<accession>A0ABT8W0T0</accession>
<dbReference type="EMBL" id="JAUMIS010000001">
    <property type="protein sequence ID" value="MDO3721825.1"/>
    <property type="molecule type" value="Genomic_DNA"/>
</dbReference>
<proteinExistence type="predicted"/>
<sequence>AQDKTQFRRVTVLIFRIRNTSASAHTNYLVNFLKNVEPLLIKAAYSTVNRHLVNRCFEVIFEAFNKRSNYSNRPACSEERGAHSTVNRRPVNHLFEELENSNFSNLFRQLPLPNRPRLASCPSEVGRILQPSGKLSTPDLRKPQIRRKTPM</sequence>
<reference evidence="2" key="1">
    <citation type="submission" date="2023-07" db="EMBL/GenBank/DDBJ databases">
        <title>Marinobacter sp. chi1 genome sequencing and assembly.</title>
        <authorList>
            <person name="Park S."/>
        </authorList>
    </citation>
    <scope>NUCLEOTIDE SEQUENCE</scope>
    <source>
        <strain evidence="2">Chi1</strain>
    </source>
</reference>
<organism evidence="2 3">
    <name type="scientific">Marinobacter suaedae</name>
    <dbReference type="NCBI Taxonomy" id="3057675"/>
    <lineage>
        <taxon>Bacteria</taxon>
        <taxon>Pseudomonadati</taxon>
        <taxon>Pseudomonadota</taxon>
        <taxon>Gammaproteobacteria</taxon>
        <taxon>Pseudomonadales</taxon>
        <taxon>Marinobacteraceae</taxon>
        <taxon>Marinobacter</taxon>
    </lineage>
</organism>
<feature type="non-terminal residue" evidence="2">
    <location>
        <position position="1"/>
    </location>
</feature>
<dbReference type="Proteomes" id="UP001168640">
    <property type="component" value="Unassembled WGS sequence"/>
</dbReference>
<name>A0ABT8W0T0_9GAMM</name>
<comment type="caution">
    <text evidence="2">The sequence shown here is derived from an EMBL/GenBank/DDBJ whole genome shotgun (WGS) entry which is preliminary data.</text>
</comment>
<feature type="region of interest" description="Disordered" evidence="1">
    <location>
        <begin position="129"/>
        <end position="151"/>
    </location>
</feature>
<keyword evidence="3" id="KW-1185">Reference proteome</keyword>
<evidence type="ECO:0000313" key="2">
    <source>
        <dbReference type="EMBL" id="MDO3721825.1"/>
    </source>
</evidence>
<gene>
    <name evidence="2" type="ORF">QVZ43_08805</name>
</gene>
<dbReference type="RefSeq" id="WP_302909619.1">
    <property type="nucleotide sequence ID" value="NZ_JAUMIS010000001.1"/>
</dbReference>
<protein>
    <submittedName>
        <fullName evidence="2">Uncharacterized protein</fullName>
    </submittedName>
</protein>
<evidence type="ECO:0000256" key="1">
    <source>
        <dbReference type="SAM" id="MobiDB-lite"/>
    </source>
</evidence>
<evidence type="ECO:0000313" key="3">
    <source>
        <dbReference type="Proteomes" id="UP001168640"/>
    </source>
</evidence>